<dbReference type="Proteomes" id="UP001163624">
    <property type="component" value="Chromosome"/>
</dbReference>
<organism evidence="1 2">
    <name type="scientific">Pseudomonas triclosanedens</name>
    <dbReference type="NCBI Taxonomy" id="2961893"/>
    <lineage>
        <taxon>Bacteria</taxon>
        <taxon>Pseudomonadati</taxon>
        <taxon>Pseudomonadota</taxon>
        <taxon>Gammaproteobacteria</taxon>
        <taxon>Pseudomonadales</taxon>
        <taxon>Pseudomonadaceae</taxon>
        <taxon>Pseudomonas</taxon>
    </lineage>
</organism>
<gene>
    <name evidence="1" type="ORF">OU419_06945</name>
</gene>
<dbReference type="Pfam" id="PF16106">
    <property type="entry name" value="DUF4824"/>
    <property type="match status" value="1"/>
</dbReference>
<keyword evidence="2" id="KW-1185">Reference proteome</keyword>
<reference evidence="1" key="1">
    <citation type="submission" date="2022-11" db="EMBL/GenBank/DDBJ databases">
        <title>Pseudomonas triclosanedens sp. nov., a triclosan degrader isolated from activated sludge.</title>
        <authorList>
            <person name="Yin Y."/>
            <person name="Lu Z."/>
        </authorList>
    </citation>
    <scope>NUCLEOTIDE SEQUENCE</scope>
    <source>
        <strain evidence="1">ZM23</strain>
    </source>
</reference>
<evidence type="ECO:0000313" key="1">
    <source>
        <dbReference type="EMBL" id="WAI50986.1"/>
    </source>
</evidence>
<proteinExistence type="predicted"/>
<evidence type="ECO:0000313" key="2">
    <source>
        <dbReference type="Proteomes" id="UP001163624"/>
    </source>
</evidence>
<protein>
    <submittedName>
        <fullName evidence="1">DUF4824 family protein</fullName>
    </submittedName>
</protein>
<name>A0ABY7A1U8_9PSED</name>
<sequence>MNRTRTHALLGGVGLILLVNAVALGGVAWNRSATPDSLSRLSERELLRNTDWHKENSGLSLRLQWRFPSEDEGAGPHSRAWAPRIDAKKMAELGFRMPVQVDDESARHFDRQQSRAALLVLELDGPLYQRELQLARKKLAEARLAAAAAPSSSEFAYELKYSQGALESEEKHATRLLLKDVGLDLQALRARYPDRQRYLIVSGRVRPISLLHEHIWTLGGTASSLGVDSINVPHHWRERLERITTQPNRAADERAQPFVAEVAFGRRLEPWIERIGSP</sequence>
<dbReference type="InterPro" id="IPR032249">
    <property type="entry name" value="DUF4824"/>
</dbReference>
<dbReference type="RefSeq" id="WP_254471737.1">
    <property type="nucleotide sequence ID" value="NZ_CP113432.1"/>
</dbReference>
<accession>A0ABY7A1U8</accession>
<dbReference type="EMBL" id="CP113432">
    <property type="protein sequence ID" value="WAI50986.1"/>
    <property type="molecule type" value="Genomic_DNA"/>
</dbReference>